<dbReference type="KEGG" id="bsa:Bacsa_1370"/>
<evidence type="ECO:0000313" key="4">
    <source>
        <dbReference type="Proteomes" id="UP000007486"/>
    </source>
</evidence>
<dbReference type="EMBL" id="CP002530">
    <property type="protein sequence ID" value="ADY35942.1"/>
    <property type="molecule type" value="Genomic_DNA"/>
</dbReference>
<proteinExistence type="predicted"/>
<evidence type="ECO:0000313" key="3">
    <source>
        <dbReference type="EMBL" id="ADY35942.1"/>
    </source>
</evidence>
<reference evidence="3 4" key="1">
    <citation type="journal article" date="2011" name="Stand. Genomic Sci.">
        <title>Complete genome sequence of Bacteroides salanitronis type strain (BL78).</title>
        <authorList>
            <person name="Gronow S."/>
            <person name="Held B."/>
            <person name="Lucas S."/>
            <person name="Lapidus A."/>
            <person name="Del Rio T.G."/>
            <person name="Nolan M."/>
            <person name="Tice H."/>
            <person name="Deshpande S."/>
            <person name="Cheng J.F."/>
            <person name="Pitluck S."/>
            <person name="Liolios K."/>
            <person name="Pagani I."/>
            <person name="Ivanova N."/>
            <person name="Mavromatis K."/>
            <person name="Pati A."/>
            <person name="Tapia R."/>
            <person name="Han C."/>
            <person name="Goodwin L."/>
            <person name="Chen A."/>
            <person name="Palaniappan K."/>
            <person name="Land M."/>
            <person name="Hauser L."/>
            <person name="Chang Y.J."/>
            <person name="Jeffries C.D."/>
            <person name="Brambilla E.M."/>
            <person name="Rohde M."/>
            <person name="Goker M."/>
            <person name="Detter J.C."/>
            <person name="Woyke T."/>
            <person name="Bristow J."/>
            <person name="Markowitz V."/>
            <person name="Hugenholtz P."/>
            <person name="Kyrpides N.C."/>
            <person name="Klenk H.P."/>
            <person name="Eisen J.A."/>
        </authorList>
    </citation>
    <scope>NUCLEOTIDE SEQUENCE [LARGE SCALE GENOMIC DNA]</scope>
    <source>
        <strain evidence="3 4">DSM 18170</strain>
    </source>
</reference>
<name>F0R800_PHOSB</name>
<protein>
    <submittedName>
        <fullName evidence="3">Uncharacterized protein</fullName>
    </submittedName>
</protein>
<feature type="compositionally biased region" description="Basic and acidic residues" evidence="1">
    <location>
        <begin position="53"/>
        <end position="80"/>
    </location>
</feature>
<keyword evidence="4" id="KW-1185">Reference proteome</keyword>
<dbReference type="STRING" id="667015.Bacsa_1370"/>
<dbReference type="AlphaFoldDB" id="F0R800"/>
<keyword evidence="2" id="KW-0472">Membrane</keyword>
<dbReference type="eggNOG" id="ENOG5033C80">
    <property type="taxonomic scope" value="Bacteria"/>
</dbReference>
<evidence type="ECO:0000256" key="1">
    <source>
        <dbReference type="SAM" id="MobiDB-lite"/>
    </source>
</evidence>
<dbReference type="RefSeq" id="WP_013617374.1">
    <property type="nucleotide sequence ID" value="NC_015164.1"/>
</dbReference>
<accession>F0R800</accession>
<keyword evidence="2" id="KW-0812">Transmembrane</keyword>
<gene>
    <name evidence="3" type="ordered locus">Bacsa_1370</name>
</gene>
<feature type="transmembrane region" description="Helical" evidence="2">
    <location>
        <begin position="6"/>
        <end position="25"/>
    </location>
</feature>
<evidence type="ECO:0000256" key="2">
    <source>
        <dbReference type="SAM" id="Phobius"/>
    </source>
</evidence>
<dbReference type="OrthoDB" id="1123156at2"/>
<dbReference type="HOGENOM" id="CLU_186884_1_0_10"/>
<organism evidence="3 4">
    <name type="scientific">Phocaeicola salanitronis (strain DSM 18170 / JCM 13657 / CCUG 60908 / BL78)</name>
    <name type="common">Bacteroides salanitronis</name>
    <dbReference type="NCBI Taxonomy" id="667015"/>
    <lineage>
        <taxon>Bacteria</taxon>
        <taxon>Pseudomonadati</taxon>
        <taxon>Bacteroidota</taxon>
        <taxon>Bacteroidia</taxon>
        <taxon>Bacteroidales</taxon>
        <taxon>Bacteroidaceae</taxon>
        <taxon>Phocaeicola</taxon>
    </lineage>
</organism>
<sequence>MLKTILITVLIVAICIALLSVKLLFKKNGRFPNTHVSGNKALREKGIGCVQSQDREARRPNPHAIAERERAGKTQAKENN</sequence>
<keyword evidence="2" id="KW-1133">Transmembrane helix</keyword>
<feature type="region of interest" description="Disordered" evidence="1">
    <location>
        <begin position="49"/>
        <end position="80"/>
    </location>
</feature>
<dbReference type="Proteomes" id="UP000007486">
    <property type="component" value="Chromosome"/>
</dbReference>